<feature type="domain" description="6-phosphogluconate dehydrogenase NADP-binding" evidence="4">
    <location>
        <begin position="2"/>
        <end position="160"/>
    </location>
</feature>
<dbReference type="Pfam" id="PF14833">
    <property type="entry name" value="NAD_binding_11"/>
    <property type="match status" value="1"/>
</dbReference>
<dbReference type="InterPro" id="IPR015815">
    <property type="entry name" value="HIBADH-related"/>
</dbReference>
<dbReference type="PANTHER" id="PTHR43060:SF15">
    <property type="entry name" value="3-HYDROXYISOBUTYRATE DEHYDROGENASE-LIKE 1, MITOCHONDRIAL-RELATED"/>
    <property type="match status" value="1"/>
</dbReference>
<keyword evidence="2" id="KW-0560">Oxidoreductase</keyword>
<evidence type="ECO:0000259" key="4">
    <source>
        <dbReference type="Pfam" id="PF03446"/>
    </source>
</evidence>
<dbReference type="PANTHER" id="PTHR43060">
    <property type="entry name" value="3-HYDROXYISOBUTYRATE DEHYDROGENASE-LIKE 1, MITOCHONDRIAL-RELATED"/>
    <property type="match status" value="1"/>
</dbReference>
<name>A0ABN2NJX3_9PSEU</name>
<dbReference type="Pfam" id="PF03446">
    <property type="entry name" value="NAD_binding_2"/>
    <property type="match status" value="1"/>
</dbReference>
<comment type="caution">
    <text evidence="6">The sequence shown here is derived from an EMBL/GenBank/DDBJ whole genome shotgun (WGS) entry which is preliminary data.</text>
</comment>
<evidence type="ECO:0000259" key="5">
    <source>
        <dbReference type="Pfam" id="PF14833"/>
    </source>
</evidence>
<dbReference type="EMBL" id="BAAAQK010000023">
    <property type="protein sequence ID" value="GAA1868613.1"/>
    <property type="molecule type" value="Genomic_DNA"/>
</dbReference>
<dbReference type="InterPro" id="IPR036291">
    <property type="entry name" value="NAD(P)-bd_dom_sf"/>
</dbReference>
<evidence type="ECO:0000313" key="7">
    <source>
        <dbReference type="Proteomes" id="UP001500449"/>
    </source>
</evidence>
<keyword evidence="3" id="KW-0520">NAD</keyword>
<dbReference type="SUPFAM" id="SSF51735">
    <property type="entry name" value="NAD(P)-binding Rossmann-fold domains"/>
    <property type="match status" value="1"/>
</dbReference>
<dbReference type="SUPFAM" id="SSF48179">
    <property type="entry name" value="6-phosphogluconate dehydrogenase C-terminal domain-like"/>
    <property type="match status" value="1"/>
</dbReference>
<dbReference type="Gene3D" id="3.40.50.720">
    <property type="entry name" value="NAD(P)-binding Rossmann-like Domain"/>
    <property type="match status" value="1"/>
</dbReference>
<dbReference type="InterPro" id="IPR013328">
    <property type="entry name" value="6PGD_dom2"/>
</dbReference>
<comment type="similarity">
    <text evidence="1">Belongs to the HIBADH-related family.</text>
</comment>
<evidence type="ECO:0000256" key="1">
    <source>
        <dbReference type="ARBA" id="ARBA00009080"/>
    </source>
</evidence>
<dbReference type="Proteomes" id="UP001500449">
    <property type="component" value="Unassembled WGS sequence"/>
</dbReference>
<evidence type="ECO:0000256" key="3">
    <source>
        <dbReference type="ARBA" id="ARBA00023027"/>
    </source>
</evidence>
<dbReference type="InterPro" id="IPR029154">
    <property type="entry name" value="HIBADH-like_NADP-bd"/>
</dbReference>
<evidence type="ECO:0000256" key="2">
    <source>
        <dbReference type="ARBA" id="ARBA00023002"/>
    </source>
</evidence>
<evidence type="ECO:0000313" key="6">
    <source>
        <dbReference type="EMBL" id="GAA1868613.1"/>
    </source>
</evidence>
<protein>
    <submittedName>
        <fullName evidence="6">NAD(P)-dependent oxidoreductase</fullName>
    </submittedName>
</protein>
<reference evidence="6 7" key="1">
    <citation type="journal article" date="2019" name="Int. J. Syst. Evol. Microbiol.">
        <title>The Global Catalogue of Microorganisms (GCM) 10K type strain sequencing project: providing services to taxonomists for standard genome sequencing and annotation.</title>
        <authorList>
            <consortium name="The Broad Institute Genomics Platform"/>
            <consortium name="The Broad Institute Genome Sequencing Center for Infectious Disease"/>
            <person name="Wu L."/>
            <person name="Ma J."/>
        </authorList>
    </citation>
    <scope>NUCLEOTIDE SEQUENCE [LARGE SCALE GENOMIC DNA]</scope>
    <source>
        <strain evidence="6 7">JCM 16009</strain>
    </source>
</reference>
<accession>A0ABN2NJX3</accession>
<dbReference type="InterPro" id="IPR008927">
    <property type="entry name" value="6-PGluconate_DH-like_C_sf"/>
</dbReference>
<proteinExistence type="inferred from homology"/>
<keyword evidence="7" id="KW-1185">Reference proteome</keyword>
<gene>
    <name evidence="6" type="ORF">GCM10009836_56390</name>
</gene>
<dbReference type="InterPro" id="IPR006115">
    <property type="entry name" value="6PGDH_NADP-bd"/>
</dbReference>
<dbReference type="PIRSF" id="PIRSF000103">
    <property type="entry name" value="HIBADH"/>
    <property type="match status" value="1"/>
</dbReference>
<feature type="domain" description="3-hydroxyisobutyrate dehydrogenase-like NAD-binding" evidence="5">
    <location>
        <begin position="163"/>
        <end position="266"/>
    </location>
</feature>
<organism evidence="6 7">
    <name type="scientific">Pseudonocardia ailaonensis</name>
    <dbReference type="NCBI Taxonomy" id="367279"/>
    <lineage>
        <taxon>Bacteria</taxon>
        <taxon>Bacillati</taxon>
        <taxon>Actinomycetota</taxon>
        <taxon>Actinomycetes</taxon>
        <taxon>Pseudonocardiales</taxon>
        <taxon>Pseudonocardiaceae</taxon>
        <taxon>Pseudonocardia</taxon>
    </lineage>
</organism>
<sequence length="275" mass="28541">MRIGFIGVGDLGGAMALMIARAGLDVTVWARRSTSLDQFAGTSVGIAQSARALGAGVDVLCLCVFSAADIESVLFDQGAADGLRPGSTVVVHSTIGPPACERIARRLAGSGIDTLDAPIGGGPRHARAQLLTVMAGGEAAVLDRVRPVFGAYARSVHHLGGIGAGQRTKVVNNITHLVNIDNALRALAVAEDGGIDREEARSVFLHSSAASFAIDETVPRLGDAPGHFVDLMRKELDAFRRMTDADTPGAPELGAAAEEALRHLERRAAEQGEPA</sequence>
<dbReference type="RefSeq" id="WP_344423763.1">
    <property type="nucleotide sequence ID" value="NZ_BAAAQK010000023.1"/>
</dbReference>
<dbReference type="Gene3D" id="1.10.1040.10">
    <property type="entry name" value="N-(1-d-carboxylethyl)-l-norvaline Dehydrogenase, domain 2"/>
    <property type="match status" value="1"/>
</dbReference>